<comment type="caution">
    <text evidence="2">The sequence shown here is derived from an EMBL/GenBank/DDBJ whole genome shotgun (WGS) entry which is preliminary data.</text>
</comment>
<feature type="region of interest" description="Disordered" evidence="1">
    <location>
        <begin position="1"/>
        <end position="78"/>
    </location>
</feature>
<dbReference type="EMBL" id="BKCJ010983872">
    <property type="protein sequence ID" value="GFC60038.1"/>
    <property type="molecule type" value="Genomic_DNA"/>
</dbReference>
<reference evidence="2" key="1">
    <citation type="journal article" date="2019" name="Sci. Rep.">
        <title>Draft genome of Tanacetum cinerariifolium, the natural source of mosquito coil.</title>
        <authorList>
            <person name="Yamashiro T."/>
            <person name="Shiraishi A."/>
            <person name="Satake H."/>
            <person name="Nakayama K."/>
        </authorList>
    </citation>
    <scope>NUCLEOTIDE SEQUENCE</scope>
</reference>
<name>A0A699Q4N3_TANCI</name>
<organism evidence="2">
    <name type="scientific">Tanacetum cinerariifolium</name>
    <name type="common">Dalmatian daisy</name>
    <name type="synonym">Chrysanthemum cinerariifolium</name>
    <dbReference type="NCBI Taxonomy" id="118510"/>
    <lineage>
        <taxon>Eukaryota</taxon>
        <taxon>Viridiplantae</taxon>
        <taxon>Streptophyta</taxon>
        <taxon>Embryophyta</taxon>
        <taxon>Tracheophyta</taxon>
        <taxon>Spermatophyta</taxon>
        <taxon>Magnoliopsida</taxon>
        <taxon>eudicotyledons</taxon>
        <taxon>Gunneridae</taxon>
        <taxon>Pentapetalae</taxon>
        <taxon>asterids</taxon>
        <taxon>campanulids</taxon>
        <taxon>Asterales</taxon>
        <taxon>Asteraceae</taxon>
        <taxon>Asteroideae</taxon>
        <taxon>Anthemideae</taxon>
        <taxon>Anthemidinae</taxon>
        <taxon>Tanacetum</taxon>
    </lineage>
</organism>
<accession>A0A699Q4N3</accession>
<sequence length="215" mass="23109">QPPPPPAGASGALGTSEASGSSQPPPPPPPSSTGTSRGNQRQGSGHLSSSKTVASTPKISNKSATLTPPPTDTLMHDDSTLDTHVHLSDDEATRDDYLPKADIRKDRWKPLPEAERPANLKAQAYEVIKSFYPYAVHLQYQMEECHKMLTDQVDWTNPGGGQVRGDVNRPLPLGGPLGHVKVTGIQVLEIFFSNRVFLEIGSSKDNFAQVVIPVS</sequence>
<feature type="non-terminal residue" evidence="2">
    <location>
        <position position="1"/>
    </location>
</feature>
<dbReference type="AlphaFoldDB" id="A0A699Q4N3"/>
<evidence type="ECO:0000313" key="2">
    <source>
        <dbReference type="EMBL" id="GFC60038.1"/>
    </source>
</evidence>
<proteinExistence type="predicted"/>
<feature type="compositionally biased region" description="Polar residues" evidence="1">
    <location>
        <begin position="37"/>
        <end position="66"/>
    </location>
</feature>
<gene>
    <name evidence="2" type="ORF">Tci_832008</name>
</gene>
<evidence type="ECO:0000256" key="1">
    <source>
        <dbReference type="SAM" id="MobiDB-lite"/>
    </source>
</evidence>
<protein>
    <submittedName>
        <fullName evidence="2">Uncharacterized protein</fullName>
    </submittedName>
</protein>